<dbReference type="SUPFAM" id="SSF53850">
    <property type="entry name" value="Periplasmic binding protein-like II"/>
    <property type="match status" value="1"/>
</dbReference>
<dbReference type="PROSITE" id="PS51257">
    <property type="entry name" value="PROKAR_LIPOPROTEIN"/>
    <property type="match status" value="1"/>
</dbReference>
<evidence type="ECO:0000313" key="7">
    <source>
        <dbReference type="Proteomes" id="UP000214880"/>
    </source>
</evidence>
<proteinExistence type="inferred from homology"/>
<evidence type="ECO:0000256" key="4">
    <source>
        <dbReference type="SAM" id="SignalP"/>
    </source>
</evidence>
<dbReference type="Gene3D" id="3.40.190.10">
    <property type="entry name" value="Periplasmic binding protein-like II"/>
    <property type="match status" value="2"/>
</dbReference>
<organism evidence="6 7">
    <name type="scientific">Dendrosporobacter quercicolus</name>
    <dbReference type="NCBI Taxonomy" id="146817"/>
    <lineage>
        <taxon>Bacteria</taxon>
        <taxon>Bacillati</taxon>
        <taxon>Bacillota</taxon>
        <taxon>Negativicutes</taxon>
        <taxon>Selenomonadales</taxon>
        <taxon>Sporomusaceae</taxon>
        <taxon>Dendrosporobacter</taxon>
    </lineage>
</organism>
<name>A0A1G9NHG4_9FIRM</name>
<dbReference type="InterPro" id="IPR015168">
    <property type="entry name" value="SsuA/THI5"/>
</dbReference>
<feature type="signal peptide" evidence="4">
    <location>
        <begin position="1"/>
        <end position="24"/>
    </location>
</feature>
<protein>
    <submittedName>
        <fullName evidence="6">ABC-type nitrate/sulfonate/bicarbonate transport system, substrate-binding protein</fullName>
    </submittedName>
</protein>
<sequence length="328" mass="36029">MRKKLFLFLFLLLAPLLIVGCGKADENKQTSAGEKKLFKVRVATQSIFNEVPIADDLGFFKEEGIEIEYTGILKPGQSEFLSVAQGVNDAFGNHPSGLAQAILGGAKLKAIAPGMVDHKDIPHVNYLVREDSPIKSLDDIVGKKVGITGPNVCNEGYLKLYLKKHNLPDNVEWVTLPQGGQQEQALKQGLIDVATSHPPYIGIALKQGGVRSIGTSYDILQSSAAGLSVRGFSEKFIKDNPEVVKGYARALYRARVWINSHQKEASELFAKRVNLKPEDVSGRMYHPAPAINASDIELWFAMSEELGLWKKGAIKPTDIYTNEFAPKQ</sequence>
<evidence type="ECO:0000313" key="6">
    <source>
        <dbReference type="EMBL" id="SDL86026.1"/>
    </source>
</evidence>
<feature type="domain" description="SsuA/THI5-like" evidence="5">
    <location>
        <begin position="53"/>
        <end position="265"/>
    </location>
</feature>
<accession>A0A1G9NHG4</accession>
<dbReference type="OrthoDB" id="9815602at2"/>
<dbReference type="RefSeq" id="WP_092069103.1">
    <property type="nucleotide sequence ID" value="NZ_FNHB01000001.1"/>
</dbReference>
<dbReference type="Pfam" id="PF09084">
    <property type="entry name" value="NMT1"/>
    <property type="match status" value="1"/>
</dbReference>
<evidence type="ECO:0000256" key="1">
    <source>
        <dbReference type="ARBA" id="ARBA00004418"/>
    </source>
</evidence>
<dbReference type="AlphaFoldDB" id="A0A1G9NHG4"/>
<comment type="similarity">
    <text evidence="2">Belongs to the bacterial solute-binding protein SsuA/TauA family.</text>
</comment>
<dbReference type="GO" id="GO:0042597">
    <property type="term" value="C:periplasmic space"/>
    <property type="evidence" value="ECO:0007669"/>
    <property type="project" value="UniProtKB-SubCell"/>
</dbReference>
<evidence type="ECO:0000256" key="3">
    <source>
        <dbReference type="ARBA" id="ARBA00022729"/>
    </source>
</evidence>
<gene>
    <name evidence="6" type="ORF">SAMN04488502_1011019</name>
</gene>
<keyword evidence="7" id="KW-1185">Reference proteome</keyword>
<evidence type="ECO:0000256" key="2">
    <source>
        <dbReference type="ARBA" id="ARBA00010742"/>
    </source>
</evidence>
<dbReference type="PANTHER" id="PTHR30024:SF47">
    <property type="entry name" value="TAURINE-BINDING PERIPLASMIC PROTEIN"/>
    <property type="match status" value="1"/>
</dbReference>
<comment type="subcellular location">
    <subcellularLocation>
        <location evidence="1">Periplasm</location>
    </subcellularLocation>
</comment>
<keyword evidence="3 4" id="KW-0732">Signal</keyword>
<dbReference type="EMBL" id="FNHB01000001">
    <property type="protein sequence ID" value="SDL86026.1"/>
    <property type="molecule type" value="Genomic_DNA"/>
</dbReference>
<dbReference type="GO" id="GO:0042918">
    <property type="term" value="P:alkanesulfonate transmembrane transport"/>
    <property type="evidence" value="ECO:0007669"/>
    <property type="project" value="TreeGrafter"/>
</dbReference>
<dbReference type="PANTHER" id="PTHR30024">
    <property type="entry name" value="ALIPHATIC SULFONATES-BINDING PROTEIN-RELATED"/>
    <property type="match status" value="1"/>
</dbReference>
<feature type="chain" id="PRO_5011597952" evidence="4">
    <location>
        <begin position="25"/>
        <end position="328"/>
    </location>
</feature>
<reference evidence="6 7" key="1">
    <citation type="submission" date="2016-10" db="EMBL/GenBank/DDBJ databases">
        <authorList>
            <person name="de Groot N.N."/>
        </authorList>
    </citation>
    <scope>NUCLEOTIDE SEQUENCE [LARGE SCALE GENOMIC DNA]</scope>
    <source>
        <strain evidence="6 7">DSM 1736</strain>
    </source>
</reference>
<dbReference type="Proteomes" id="UP000214880">
    <property type="component" value="Unassembled WGS sequence"/>
</dbReference>
<dbReference type="STRING" id="146817.SAMN04488502_1011019"/>
<evidence type="ECO:0000259" key="5">
    <source>
        <dbReference type="Pfam" id="PF09084"/>
    </source>
</evidence>